<dbReference type="InterPro" id="IPR002104">
    <property type="entry name" value="Integrase_catalytic"/>
</dbReference>
<dbReference type="InterPro" id="IPR011010">
    <property type="entry name" value="DNA_brk_join_enz"/>
</dbReference>
<dbReference type="Pfam" id="PF00589">
    <property type="entry name" value="Phage_integrase"/>
    <property type="match status" value="1"/>
</dbReference>
<comment type="similarity">
    <text evidence="1">Belongs to the 'phage' integrase family.</text>
</comment>
<evidence type="ECO:0000313" key="6">
    <source>
        <dbReference type="Proteomes" id="UP000662986"/>
    </source>
</evidence>
<dbReference type="SUPFAM" id="SSF56349">
    <property type="entry name" value="DNA breaking-rejoining enzymes"/>
    <property type="match status" value="1"/>
</dbReference>
<dbReference type="EMBL" id="CP070614">
    <property type="protein sequence ID" value="QSE87389.1"/>
    <property type="molecule type" value="Genomic_DNA"/>
</dbReference>
<name>A0A974VXG6_9NOCA</name>
<geneLocation type="plasmid" evidence="5 6">
    <name>unnamed5</name>
</geneLocation>
<organism evidence="5 6">
    <name type="scientific">Rhodococcus pseudokoreensis</name>
    <dbReference type="NCBI Taxonomy" id="2811421"/>
    <lineage>
        <taxon>Bacteria</taxon>
        <taxon>Bacillati</taxon>
        <taxon>Actinomycetota</taxon>
        <taxon>Actinomycetes</taxon>
        <taxon>Mycobacteriales</taxon>
        <taxon>Nocardiaceae</taxon>
        <taxon>Rhodococcus</taxon>
    </lineage>
</organism>
<dbReference type="PANTHER" id="PTHR30349:SF41">
    <property type="entry name" value="INTEGRASE_RECOMBINASE PROTEIN MJ0367-RELATED"/>
    <property type="match status" value="1"/>
</dbReference>
<dbReference type="InterPro" id="IPR013762">
    <property type="entry name" value="Integrase-like_cat_sf"/>
</dbReference>
<dbReference type="Gene3D" id="1.10.443.10">
    <property type="entry name" value="Intergrase catalytic core"/>
    <property type="match status" value="1"/>
</dbReference>
<keyword evidence="2" id="KW-0238">DNA-binding</keyword>
<evidence type="ECO:0000256" key="2">
    <source>
        <dbReference type="ARBA" id="ARBA00023125"/>
    </source>
</evidence>
<reference evidence="5 6" key="2">
    <citation type="journal article" date="2022" name="Arch. Microbiol.">
        <title>Rhodococcus pseudokoreensis sp. nov. isolated from the rhizosphere of young M26 apple rootstocks.</title>
        <authorList>
            <person name="Kampfer P."/>
            <person name="Glaeser S.P."/>
            <person name="Blom J."/>
            <person name="Wolf J."/>
            <person name="Benning S."/>
            <person name="Schloter M."/>
            <person name="Neumann-Schaal M."/>
        </authorList>
    </citation>
    <scope>NUCLEOTIDE SEQUENCE [LARGE SCALE GENOMIC DNA]</scope>
    <source>
        <strain evidence="5 6">R79</strain>
    </source>
</reference>
<feature type="domain" description="Tyr recombinase" evidence="4">
    <location>
        <begin position="101"/>
        <end position="298"/>
    </location>
</feature>
<evidence type="ECO:0000256" key="3">
    <source>
        <dbReference type="ARBA" id="ARBA00023172"/>
    </source>
</evidence>
<dbReference type="PROSITE" id="PS51898">
    <property type="entry name" value="TYR_RECOMBINASE"/>
    <property type="match status" value="1"/>
</dbReference>
<reference evidence="5 6" key="1">
    <citation type="journal article" date="2021" name="Microbiol. Resour. Announc.">
        <title>Complete Genome Sequences of Two Rhodococcus sp. Strains with Large and Linear Chromosomes, Isolated from Apple Rhizosphere.</title>
        <authorList>
            <person name="Benning S."/>
            <person name="Brugnone N."/>
            <person name="Siani R."/>
            <person name="Kublik S."/>
            <person name="Schloter M."/>
            <person name="Rad V."/>
        </authorList>
    </citation>
    <scope>NUCLEOTIDE SEQUENCE [LARGE SCALE GENOMIC DNA]</scope>
    <source>
        <strain evidence="5 6">R79</strain>
    </source>
</reference>
<protein>
    <submittedName>
        <fullName evidence="5">Tyrosine-type recombinase/integrase</fullName>
    </submittedName>
</protein>
<evidence type="ECO:0000313" key="5">
    <source>
        <dbReference type="EMBL" id="QSE87389.1"/>
    </source>
</evidence>
<dbReference type="RefSeq" id="WP_206004084.1">
    <property type="nucleotide sequence ID" value="NZ_CP070614.1"/>
</dbReference>
<proteinExistence type="inferred from homology"/>
<evidence type="ECO:0000259" key="4">
    <source>
        <dbReference type="PROSITE" id="PS51898"/>
    </source>
</evidence>
<dbReference type="Proteomes" id="UP000662986">
    <property type="component" value="Plasmid unnamed5"/>
</dbReference>
<keyword evidence="5" id="KW-0614">Plasmid</keyword>
<sequence length="309" mass="34462">MSALADAAGDYLRLRNSLGHDLAAYHRQLPRFVDYLDATGVPTVTIAAALAWAQGPDVDPNTTIGPRRMTIARGFARYMAGIDAGTEVPPPGLLPNRRRWRPPFIYSPTDIDTLMAGARRLRRPLPAATHETLIGLLAVTGMRIGEAIRLDRSDIDWADAVLTIRESKFGKNRLVPVHASTLTALDNYARTRDRICPPTTAPSFFVSMAGTRLIYQLVQQNFRRLCDDAGIGGEAERPPRIHDLRHTFAVRTLLGWYRAGEDVEARMQTLSTYLGHRDPRSTYWYMSAQPELLALAAGRLELSREVMSR</sequence>
<evidence type="ECO:0000256" key="1">
    <source>
        <dbReference type="ARBA" id="ARBA00008857"/>
    </source>
</evidence>
<keyword evidence="3" id="KW-0233">DNA recombination</keyword>
<gene>
    <name evidence="5" type="ORF">JWS13_01720</name>
</gene>
<keyword evidence="6" id="KW-1185">Reference proteome</keyword>
<dbReference type="PANTHER" id="PTHR30349">
    <property type="entry name" value="PHAGE INTEGRASE-RELATED"/>
    <property type="match status" value="1"/>
</dbReference>
<dbReference type="InterPro" id="IPR050090">
    <property type="entry name" value="Tyrosine_recombinase_XerCD"/>
</dbReference>
<accession>A0A974VXG6</accession>